<dbReference type="Proteomes" id="UP001596445">
    <property type="component" value="Unassembled WGS sequence"/>
</dbReference>
<organism evidence="2 3">
    <name type="scientific">Halovenus salina</name>
    <dbReference type="NCBI Taxonomy" id="1510225"/>
    <lineage>
        <taxon>Archaea</taxon>
        <taxon>Methanobacteriati</taxon>
        <taxon>Methanobacteriota</taxon>
        <taxon>Stenosarchaea group</taxon>
        <taxon>Halobacteria</taxon>
        <taxon>Halobacteriales</taxon>
        <taxon>Haloarculaceae</taxon>
        <taxon>Halovenus</taxon>
    </lineage>
</organism>
<keyword evidence="3" id="KW-1185">Reference proteome</keyword>
<comment type="similarity">
    <text evidence="1">Belongs to the glycosyltransferase 28 family.</text>
</comment>
<dbReference type="RefSeq" id="WP_267161068.1">
    <property type="nucleotide sequence ID" value="NZ_CP112972.1"/>
</dbReference>
<reference evidence="2 3" key="1">
    <citation type="journal article" date="2019" name="Int. J. Syst. Evol. Microbiol.">
        <title>The Global Catalogue of Microorganisms (GCM) 10K type strain sequencing project: providing services to taxonomists for standard genome sequencing and annotation.</title>
        <authorList>
            <consortium name="The Broad Institute Genomics Platform"/>
            <consortium name="The Broad Institute Genome Sequencing Center for Infectious Disease"/>
            <person name="Wu L."/>
            <person name="Ma J."/>
        </authorList>
    </citation>
    <scope>NUCLEOTIDE SEQUENCE [LARGE SCALE GENOMIC DNA]</scope>
    <source>
        <strain evidence="2 3">JCM 30072</strain>
    </source>
</reference>
<comment type="caution">
    <text evidence="2">The sequence shown here is derived from an EMBL/GenBank/DDBJ whole genome shotgun (WGS) entry which is preliminary data.</text>
</comment>
<dbReference type="GO" id="GO:0016787">
    <property type="term" value="F:hydrolase activity"/>
    <property type="evidence" value="ECO:0007669"/>
    <property type="project" value="UniProtKB-KW"/>
</dbReference>
<dbReference type="GeneID" id="76630361"/>
<evidence type="ECO:0000313" key="3">
    <source>
        <dbReference type="Proteomes" id="UP001596445"/>
    </source>
</evidence>
<evidence type="ECO:0000256" key="1">
    <source>
        <dbReference type="ARBA" id="ARBA00006962"/>
    </source>
</evidence>
<dbReference type="InterPro" id="IPR020023">
    <property type="entry name" value="PseG"/>
</dbReference>
<dbReference type="AlphaFoldDB" id="A0ABD5W559"/>
<name>A0ABD5W559_9EURY</name>
<dbReference type="EMBL" id="JBHSZI010000001">
    <property type="protein sequence ID" value="MFC7058373.1"/>
    <property type="molecule type" value="Genomic_DNA"/>
</dbReference>
<dbReference type="Gene3D" id="3.40.50.2000">
    <property type="entry name" value="Glycogen Phosphorylase B"/>
    <property type="match status" value="1"/>
</dbReference>
<dbReference type="PANTHER" id="PTHR21015">
    <property type="entry name" value="UDP-N-ACETYLGLUCOSAMINE--N-ACETYLMURAMYL-(PENTAPEPTIDE) PYROPHOSPHORYL-UNDECAPRENOL N-ACETYLGLUCOSAMINE TRANSFERASE 1"/>
    <property type="match status" value="1"/>
</dbReference>
<dbReference type="EC" id="3.6.1.57" evidence="2"/>
<dbReference type="SUPFAM" id="SSF53756">
    <property type="entry name" value="UDP-Glycosyltransferase/glycogen phosphorylase"/>
    <property type="match status" value="1"/>
</dbReference>
<dbReference type="PANTHER" id="PTHR21015:SF22">
    <property type="entry name" value="GLYCOSYLTRANSFERASE"/>
    <property type="match status" value="1"/>
</dbReference>
<keyword evidence="2" id="KW-0378">Hydrolase</keyword>
<protein>
    <submittedName>
        <fullName evidence="2">UDP-2,4-diacetamido-2,4, 6-trideoxy-beta-L-altropyranose hydrolase</fullName>
        <ecNumber evidence="2">3.6.1.57</ecNumber>
    </submittedName>
</protein>
<dbReference type="NCBIfam" id="TIGR03590">
    <property type="entry name" value="PseG"/>
    <property type="match status" value="1"/>
</dbReference>
<proteinExistence type="inferred from homology"/>
<gene>
    <name evidence="2" type="primary">pseG</name>
    <name evidence="2" type="ORF">ACFQQG_09530</name>
</gene>
<dbReference type="Gene3D" id="3.40.50.11190">
    <property type="match status" value="1"/>
</dbReference>
<sequence length="332" mass="36679">MKLVIRADGGPEIGYGHLVRSGALAGALLSQGHDVTYATTTPEHVNEVCPNGVETASLPSRDNPEPFVEWLEKTQPDAVFTDSYPVDTEYQRATRDRTTLAVLQDDDRHAVCADIFTNGNIHATDMDYEYHGSPPEVYLGPEYVLLREEITTQMAEQPPWRDVPQYVLVTMGGSDIEKRTPHVIRALDNQDVHVDAIVGPGFSEAQEQTVRDVADDVTTTVSVVRDPEDLPERMYRADFAITTASSTIYELLGLGTPIICLPVAPNQEQITDALRERDLATVLDPDADTVTFKTAIAEYMTSPERRRERRSRGRTLVDGRGAARVADVISAN</sequence>
<accession>A0ABD5W559</accession>
<evidence type="ECO:0000313" key="2">
    <source>
        <dbReference type="EMBL" id="MFC7058373.1"/>
    </source>
</evidence>